<dbReference type="InterPro" id="IPR002528">
    <property type="entry name" value="MATE_fam"/>
</dbReference>
<protein>
    <submittedName>
        <fullName evidence="3">MATE efflux family protein</fullName>
    </submittedName>
</protein>
<dbReference type="Pfam" id="PF01554">
    <property type="entry name" value="MatE"/>
    <property type="match status" value="2"/>
</dbReference>
<accession>C4WIJ5</accession>
<feature type="transmembrane region" description="Helical" evidence="2">
    <location>
        <begin position="399"/>
        <end position="422"/>
    </location>
</feature>
<dbReference type="HOGENOM" id="CLU_012893_6_3_5"/>
<feature type="transmembrane region" description="Helical" evidence="2">
    <location>
        <begin position="319"/>
        <end position="341"/>
    </location>
</feature>
<dbReference type="NCBIfam" id="TIGR00797">
    <property type="entry name" value="matE"/>
    <property type="match status" value="1"/>
</dbReference>
<keyword evidence="2" id="KW-0812">Transmembrane</keyword>
<dbReference type="CDD" id="cd13131">
    <property type="entry name" value="MATE_NorM_like"/>
    <property type="match status" value="1"/>
</dbReference>
<keyword evidence="1" id="KW-0813">Transport</keyword>
<feature type="transmembrane region" description="Helical" evidence="2">
    <location>
        <begin position="353"/>
        <end position="378"/>
    </location>
</feature>
<evidence type="ECO:0000313" key="3">
    <source>
        <dbReference type="EMBL" id="EEQ95036.1"/>
    </source>
</evidence>
<comment type="caution">
    <text evidence="3">The sequence shown here is derived from an EMBL/GenBank/DDBJ whole genome shotgun (WGS) entry which is preliminary data.</text>
</comment>
<keyword evidence="2" id="KW-0472">Membrane</keyword>
<evidence type="ECO:0000256" key="2">
    <source>
        <dbReference type="SAM" id="Phobius"/>
    </source>
</evidence>
<feature type="transmembrane region" description="Helical" evidence="2">
    <location>
        <begin position="133"/>
        <end position="156"/>
    </location>
</feature>
<dbReference type="GO" id="GO:0042910">
    <property type="term" value="F:xenobiotic transmembrane transporter activity"/>
    <property type="evidence" value="ECO:0007669"/>
    <property type="project" value="InterPro"/>
</dbReference>
<dbReference type="Proteomes" id="UP000004386">
    <property type="component" value="Unassembled WGS sequence"/>
</dbReference>
<dbReference type="AlphaFoldDB" id="C4WIJ5"/>
<evidence type="ECO:0000313" key="4">
    <source>
        <dbReference type="Proteomes" id="UP000004386"/>
    </source>
</evidence>
<feature type="transmembrane region" description="Helical" evidence="2">
    <location>
        <begin position="474"/>
        <end position="494"/>
    </location>
</feature>
<evidence type="ECO:0000256" key="1">
    <source>
        <dbReference type="ARBA" id="ARBA00022448"/>
    </source>
</evidence>
<dbReference type="EMBL" id="ACQA01000001">
    <property type="protein sequence ID" value="EEQ95036.1"/>
    <property type="molecule type" value="Genomic_DNA"/>
</dbReference>
<sequence length="534" mass="58825">MSNPKSWGEVALAATNALSRHGTVDDRISAPLLRLTWSLMFRGVASFKWNIRRVDGPGCFGERTMDRTNNAGFEQPHESGTQRWGREMVAALTLGWPLIFTNLSQAALTATDVIFIGRLGADTLASALLATSFYHTLMIFSMGLVSAVMPMIAIALGKNRHSVRDVRRTVRQGFWTAIMIAVPVWVVLWHCEEIFLFLGQRPDIAARSTDFMHTLQWALLPYLGYIVLRSFFAAMEKPMWTLLIAALAIGFNALAGWTLIFGHFGFPRMELHGAGIATTASSTMMFLGLAFITLRHRRFRRYHLFGRFWRPDWARLLELWRIGIPMALTFVFETSIFYAAVVMMGRIGPTAMAAHAVAIQIASLSFMVPLGFGQVATVRVGRAYGAGHPKAIAYAGWSAYALGVGFMAVMGLLMVLIPRLFIGVFLDLHDPQNLPVMELAVTFLALAALFQIVDGAQAVAAGMLRGLRDTRVPMFLALFGYWGVGLPLGALLAFKFELGGVGIWLGLAAGLGIVAVLMTLRWRRHLAHVSAHPA</sequence>
<dbReference type="PANTHER" id="PTHR43298">
    <property type="entry name" value="MULTIDRUG RESISTANCE PROTEIN NORM-RELATED"/>
    <property type="match status" value="1"/>
</dbReference>
<feature type="transmembrane region" description="Helical" evidence="2">
    <location>
        <begin position="240"/>
        <end position="261"/>
    </location>
</feature>
<dbReference type="GO" id="GO:0015297">
    <property type="term" value="F:antiporter activity"/>
    <property type="evidence" value="ECO:0007669"/>
    <property type="project" value="InterPro"/>
</dbReference>
<dbReference type="PANTHER" id="PTHR43298:SF2">
    <property type="entry name" value="FMN_FAD EXPORTER YEEO-RELATED"/>
    <property type="match status" value="1"/>
</dbReference>
<gene>
    <name evidence="3" type="ORF">OINT_1000379</name>
</gene>
<feature type="transmembrane region" description="Helical" evidence="2">
    <location>
        <begin position="273"/>
        <end position="294"/>
    </location>
</feature>
<proteinExistence type="predicted"/>
<feature type="transmembrane region" description="Helical" evidence="2">
    <location>
        <begin position="434"/>
        <end position="453"/>
    </location>
</feature>
<dbReference type="InterPro" id="IPR050222">
    <property type="entry name" value="MATE_MdtK"/>
</dbReference>
<dbReference type="GO" id="GO:0005886">
    <property type="term" value="C:plasma membrane"/>
    <property type="evidence" value="ECO:0007669"/>
    <property type="project" value="TreeGrafter"/>
</dbReference>
<name>C4WIJ5_9HYPH</name>
<feature type="transmembrane region" description="Helical" evidence="2">
    <location>
        <begin position="500"/>
        <end position="520"/>
    </location>
</feature>
<feature type="transmembrane region" description="Helical" evidence="2">
    <location>
        <begin position="211"/>
        <end position="228"/>
    </location>
</feature>
<reference evidence="3 4" key="1">
    <citation type="submission" date="2009-05" db="EMBL/GenBank/DDBJ databases">
        <authorList>
            <person name="Setubal J.C."/>
            <person name="Boyle S."/>
            <person name="Crasta O.R."/>
            <person name="Gillespie J.J."/>
            <person name="Kenyon R.W."/>
            <person name="Lu J."/>
            <person name="Mane S."/>
            <person name="Nagrani S."/>
            <person name="Shallom J.M."/>
            <person name="Shallom S."/>
            <person name="Shukla M."/>
            <person name="Snyder E.E."/>
            <person name="Sobral B.W."/>
            <person name="Wattam A.R."/>
            <person name="Will R."/>
            <person name="Williams K."/>
            <person name="Yoo H."/>
            <person name="Munk C."/>
            <person name="Tapia R."/>
            <person name="Green L."/>
            <person name="Rogers Y."/>
            <person name="Detter J.C."/>
            <person name="Bruce D."/>
            <person name="Brettin T.S."/>
            <person name="Tsolis R."/>
        </authorList>
    </citation>
    <scope>NUCLEOTIDE SEQUENCE [LARGE SCALE GENOMIC DNA]</scope>
    <source>
        <strain evidence="3 4">LMG 3301</strain>
    </source>
</reference>
<organism evidence="3 4">
    <name type="scientific">Brucella intermedia LMG 3301</name>
    <dbReference type="NCBI Taxonomy" id="641118"/>
    <lineage>
        <taxon>Bacteria</taxon>
        <taxon>Pseudomonadati</taxon>
        <taxon>Pseudomonadota</taxon>
        <taxon>Alphaproteobacteria</taxon>
        <taxon>Hyphomicrobiales</taxon>
        <taxon>Brucellaceae</taxon>
        <taxon>Brucella/Ochrobactrum group</taxon>
        <taxon>Brucella</taxon>
    </lineage>
</organism>
<feature type="transmembrane region" description="Helical" evidence="2">
    <location>
        <begin position="177"/>
        <end position="199"/>
    </location>
</feature>
<keyword evidence="2" id="KW-1133">Transmembrane helix</keyword>